<keyword evidence="2" id="KW-1185">Reference proteome</keyword>
<dbReference type="EMBL" id="CTRP01000003">
    <property type="protein sequence ID" value="CQR70864.1"/>
    <property type="molecule type" value="Genomic_DNA"/>
</dbReference>
<evidence type="ECO:0000313" key="2">
    <source>
        <dbReference type="Proteomes" id="UP000049855"/>
    </source>
</evidence>
<reference evidence="2" key="1">
    <citation type="submission" date="2015-03" db="EMBL/GenBank/DDBJ databases">
        <authorList>
            <person name="Nijsse Bart"/>
        </authorList>
    </citation>
    <scope>NUCLEOTIDE SEQUENCE [LARGE SCALE GENOMIC DNA]</scope>
</reference>
<accession>A0A0U1KW04</accession>
<proteinExistence type="predicted"/>
<organism evidence="1 2">
    <name type="scientific">Sporomusa ovata</name>
    <dbReference type="NCBI Taxonomy" id="2378"/>
    <lineage>
        <taxon>Bacteria</taxon>
        <taxon>Bacillati</taxon>
        <taxon>Bacillota</taxon>
        <taxon>Negativicutes</taxon>
        <taxon>Selenomonadales</taxon>
        <taxon>Sporomusaceae</taxon>
        <taxon>Sporomusa</taxon>
    </lineage>
</organism>
<protein>
    <submittedName>
        <fullName evidence="1">Uncharacterized protein</fullName>
    </submittedName>
</protein>
<evidence type="ECO:0000313" key="1">
    <source>
        <dbReference type="EMBL" id="CQR70864.1"/>
    </source>
</evidence>
<dbReference type="AlphaFoldDB" id="A0A0U1KW04"/>
<sequence length="48" mass="5550">MTQTAEKYLQKFGFRTIERQEIPEDLLNRSELNLVCPSCSTCMALVLE</sequence>
<dbReference type="Proteomes" id="UP000049855">
    <property type="component" value="Unassembled WGS sequence"/>
</dbReference>
<gene>
    <name evidence="1" type="ORF">SpAn4DRAFT_1842</name>
</gene>
<name>A0A0U1KW04_9FIRM</name>